<dbReference type="EMBL" id="JASCZI010091498">
    <property type="protein sequence ID" value="MED6150512.1"/>
    <property type="molecule type" value="Genomic_DNA"/>
</dbReference>
<evidence type="ECO:0000313" key="2">
    <source>
        <dbReference type="EMBL" id="MED6150512.1"/>
    </source>
</evidence>
<accession>A0ABU6TNX3</accession>
<sequence>MSQGSSPSLHQNKIMSRLAFTTHLSKRDIHGLKAAWERLPSSRTSHVWPMSLDMAKRDSLKPLKPKHHTRQGKLDKRSLRSKKQSFGAFLSRALRLGVELDA</sequence>
<gene>
    <name evidence="2" type="ORF">PIB30_073042</name>
</gene>
<feature type="region of interest" description="Disordered" evidence="1">
    <location>
        <begin position="57"/>
        <end position="78"/>
    </location>
</feature>
<reference evidence="2 3" key="1">
    <citation type="journal article" date="2023" name="Plants (Basel)">
        <title>Bridging the Gap: Combining Genomics and Transcriptomics Approaches to Understand Stylosanthes scabra, an Orphan Legume from the Brazilian Caatinga.</title>
        <authorList>
            <person name="Ferreira-Neto J.R.C."/>
            <person name="da Silva M.D."/>
            <person name="Binneck E."/>
            <person name="de Melo N.F."/>
            <person name="da Silva R.H."/>
            <person name="de Melo A.L.T.M."/>
            <person name="Pandolfi V."/>
            <person name="Bustamante F.O."/>
            <person name="Brasileiro-Vidal A.C."/>
            <person name="Benko-Iseppon A.M."/>
        </authorList>
    </citation>
    <scope>NUCLEOTIDE SEQUENCE [LARGE SCALE GENOMIC DNA]</scope>
    <source>
        <tissue evidence="2">Leaves</tissue>
    </source>
</reference>
<organism evidence="2 3">
    <name type="scientific">Stylosanthes scabra</name>
    <dbReference type="NCBI Taxonomy" id="79078"/>
    <lineage>
        <taxon>Eukaryota</taxon>
        <taxon>Viridiplantae</taxon>
        <taxon>Streptophyta</taxon>
        <taxon>Embryophyta</taxon>
        <taxon>Tracheophyta</taxon>
        <taxon>Spermatophyta</taxon>
        <taxon>Magnoliopsida</taxon>
        <taxon>eudicotyledons</taxon>
        <taxon>Gunneridae</taxon>
        <taxon>Pentapetalae</taxon>
        <taxon>rosids</taxon>
        <taxon>fabids</taxon>
        <taxon>Fabales</taxon>
        <taxon>Fabaceae</taxon>
        <taxon>Papilionoideae</taxon>
        <taxon>50 kb inversion clade</taxon>
        <taxon>dalbergioids sensu lato</taxon>
        <taxon>Dalbergieae</taxon>
        <taxon>Pterocarpus clade</taxon>
        <taxon>Stylosanthes</taxon>
    </lineage>
</organism>
<keyword evidence="3" id="KW-1185">Reference proteome</keyword>
<evidence type="ECO:0000313" key="3">
    <source>
        <dbReference type="Proteomes" id="UP001341840"/>
    </source>
</evidence>
<proteinExistence type="predicted"/>
<name>A0ABU6TNX3_9FABA</name>
<dbReference type="Proteomes" id="UP001341840">
    <property type="component" value="Unassembled WGS sequence"/>
</dbReference>
<evidence type="ECO:0000256" key="1">
    <source>
        <dbReference type="SAM" id="MobiDB-lite"/>
    </source>
</evidence>
<protein>
    <submittedName>
        <fullName evidence="2">Uncharacterized protein</fullName>
    </submittedName>
</protein>
<comment type="caution">
    <text evidence="2">The sequence shown here is derived from an EMBL/GenBank/DDBJ whole genome shotgun (WGS) entry which is preliminary data.</text>
</comment>